<dbReference type="EMBL" id="PKHU01000001">
    <property type="protein sequence ID" value="PKZ29954.1"/>
    <property type="molecule type" value="Genomic_DNA"/>
</dbReference>
<evidence type="ECO:0000259" key="4">
    <source>
        <dbReference type="Pfam" id="PF22818"/>
    </source>
</evidence>
<accession>A0A2I1NC40</accession>
<name>A0A2I1NC40_9BACT</name>
<organism evidence="5 6">
    <name type="scientific">Campylobacter ureolyticus</name>
    <dbReference type="NCBI Taxonomy" id="827"/>
    <lineage>
        <taxon>Bacteria</taxon>
        <taxon>Pseudomonadati</taxon>
        <taxon>Campylobacterota</taxon>
        <taxon>Epsilonproteobacteria</taxon>
        <taxon>Campylobacterales</taxon>
        <taxon>Campylobacteraceae</taxon>
        <taxon>Campylobacter</taxon>
    </lineage>
</organism>
<dbReference type="Pfam" id="PF22818">
    <property type="entry name" value="ApeI-like"/>
    <property type="match status" value="1"/>
</dbReference>
<evidence type="ECO:0000259" key="3">
    <source>
        <dbReference type="Pfam" id="PF00501"/>
    </source>
</evidence>
<dbReference type="Gene3D" id="3.10.129.10">
    <property type="entry name" value="Hotdog Thioesterase"/>
    <property type="match status" value="1"/>
</dbReference>
<feature type="domain" description="ApeI dehydratase-like" evidence="4">
    <location>
        <begin position="418"/>
        <end position="509"/>
    </location>
</feature>
<dbReference type="Proteomes" id="UP000234639">
    <property type="component" value="Unassembled WGS sequence"/>
</dbReference>
<dbReference type="InterPro" id="IPR054545">
    <property type="entry name" value="ApeI-like"/>
</dbReference>
<evidence type="ECO:0000256" key="1">
    <source>
        <dbReference type="ARBA" id="ARBA00006432"/>
    </source>
</evidence>
<dbReference type="AlphaFoldDB" id="A0A2I1NC40"/>
<comment type="caution">
    <text evidence="5">The sequence shown here is derived from an EMBL/GenBank/DDBJ whole genome shotgun (WGS) entry which is preliminary data.</text>
</comment>
<keyword evidence="2" id="KW-0436">Ligase</keyword>
<proteinExistence type="inferred from homology"/>
<dbReference type="InterPro" id="IPR042099">
    <property type="entry name" value="ANL_N_sf"/>
</dbReference>
<sequence>MFSKELYFILEEKSLKEVFALSVAFSKWLNDNKIKEISINLNNIYEFFIAFFGTCNAKAKCFINANEGYVLNDADFAKINLVHTQDEFLLDENFEFFVKTSGSSSKSKNIKKTFSQMINEAKALDKFLNLKEKTFFSSVPHLHLFGLTFRVFLPLISGGKIYSTTLNYPEIMQKINFKNGIFITSPTILKAIYRHNNLPNLAQISLMISAGSKLNDDLRKNLISKYNIKIMEIYGSSETGVIARKFEDEFEIFDEVEICTKEDNRFFINSMWCKDFLSNDVGKVDGNKLILSGRLDRIVKLNDVRFNLDDAENLLKTHEFISDAKCGILDNDNRVSTIITLSDIGKKAFLKGGKKLIVDELKALSKNDFKTNLRHFRIIEEIPYNENGKFKKDDFLNIFKTFKTPFIKKITDKKIDENSSLFEFEIYTSEESFFYEGHFNTFPITPGFIEIGFIYDALESLEFNINMIKAIENIKFTALLRPFEKVILTIKKDKNIFNCQIKGDKIYASARVKFEDKKE</sequence>
<dbReference type="PANTHER" id="PTHR43201:SF5">
    <property type="entry name" value="MEDIUM-CHAIN ACYL-COA LIGASE ACSF2, MITOCHONDRIAL"/>
    <property type="match status" value="1"/>
</dbReference>
<evidence type="ECO:0000313" key="5">
    <source>
        <dbReference type="EMBL" id="PKZ29954.1"/>
    </source>
</evidence>
<evidence type="ECO:0000256" key="2">
    <source>
        <dbReference type="ARBA" id="ARBA00022598"/>
    </source>
</evidence>
<dbReference type="GO" id="GO:0031956">
    <property type="term" value="F:medium-chain fatty acid-CoA ligase activity"/>
    <property type="evidence" value="ECO:0007669"/>
    <property type="project" value="TreeGrafter"/>
</dbReference>
<dbReference type="PANTHER" id="PTHR43201">
    <property type="entry name" value="ACYL-COA SYNTHETASE"/>
    <property type="match status" value="1"/>
</dbReference>
<reference evidence="5 6" key="1">
    <citation type="submission" date="2017-12" db="EMBL/GenBank/DDBJ databases">
        <title>Phylogenetic diversity of female urinary microbiome.</title>
        <authorList>
            <person name="Thomas-White K."/>
            <person name="Wolfe A.J."/>
        </authorList>
    </citation>
    <scope>NUCLEOTIDE SEQUENCE [LARGE SCALE GENOMIC DNA]</scope>
    <source>
        <strain evidence="5 6">UMB0112</strain>
    </source>
</reference>
<feature type="domain" description="AMP-dependent synthetase/ligase" evidence="3">
    <location>
        <begin position="100"/>
        <end position="244"/>
    </location>
</feature>
<gene>
    <name evidence="5" type="ORF">CYJ41_00500</name>
</gene>
<protein>
    <submittedName>
        <fullName evidence="5">Uncharacterized protein</fullName>
    </submittedName>
</protein>
<dbReference type="Gene3D" id="3.40.50.12780">
    <property type="entry name" value="N-terminal domain of ligase-like"/>
    <property type="match status" value="1"/>
</dbReference>
<evidence type="ECO:0000313" key="6">
    <source>
        <dbReference type="Proteomes" id="UP000234639"/>
    </source>
</evidence>
<comment type="similarity">
    <text evidence="1">Belongs to the ATP-dependent AMP-binding enzyme family.</text>
</comment>
<dbReference type="Pfam" id="PF00501">
    <property type="entry name" value="AMP-binding"/>
    <property type="match status" value="1"/>
</dbReference>
<dbReference type="RefSeq" id="WP_101636448.1">
    <property type="nucleotide sequence ID" value="NZ_PKHU01000001.1"/>
</dbReference>
<dbReference type="InterPro" id="IPR000873">
    <property type="entry name" value="AMP-dep_synth/lig_dom"/>
</dbReference>
<dbReference type="SUPFAM" id="SSF56801">
    <property type="entry name" value="Acetyl-CoA synthetase-like"/>
    <property type="match status" value="1"/>
</dbReference>
<dbReference type="GO" id="GO:0006631">
    <property type="term" value="P:fatty acid metabolic process"/>
    <property type="evidence" value="ECO:0007669"/>
    <property type="project" value="TreeGrafter"/>
</dbReference>